<evidence type="ECO:0000256" key="2">
    <source>
        <dbReference type="ARBA" id="ARBA00023002"/>
    </source>
</evidence>
<proteinExistence type="predicted"/>
<dbReference type="InterPro" id="IPR013766">
    <property type="entry name" value="Thioredoxin_domain"/>
</dbReference>
<dbReference type="PROSITE" id="PS51352">
    <property type="entry name" value="THIOREDOXIN_2"/>
    <property type="match status" value="1"/>
</dbReference>
<dbReference type="RefSeq" id="WP_119750171.1">
    <property type="nucleotide sequence ID" value="NZ_QVRA01000037.1"/>
</dbReference>
<dbReference type="CDD" id="cd03023">
    <property type="entry name" value="DsbA_Com1_like"/>
    <property type="match status" value="1"/>
</dbReference>
<dbReference type="PANTHER" id="PTHR13887:SF14">
    <property type="entry name" value="DISULFIDE BOND FORMATION PROTEIN D"/>
    <property type="match status" value="1"/>
</dbReference>
<evidence type="ECO:0000256" key="5">
    <source>
        <dbReference type="SAM" id="SignalP"/>
    </source>
</evidence>
<dbReference type="AlphaFoldDB" id="A0A418YM33"/>
<organism evidence="7 8">
    <name type="scientific">Sphingobium terrigena</name>
    <dbReference type="NCBI Taxonomy" id="2304063"/>
    <lineage>
        <taxon>Bacteria</taxon>
        <taxon>Pseudomonadati</taxon>
        <taxon>Pseudomonadota</taxon>
        <taxon>Alphaproteobacteria</taxon>
        <taxon>Sphingomonadales</taxon>
        <taxon>Sphingomonadaceae</taxon>
        <taxon>Sphingobium</taxon>
    </lineage>
</organism>
<gene>
    <name evidence="7" type="ORF">D0Z70_22290</name>
</gene>
<reference evidence="7 8" key="1">
    <citation type="submission" date="2018-08" db="EMBL/GenBank/DDBJ databases">
        <title>Sphingobium sp. EO9.</title>
        <authorList>
            <person name="Park Y."/>
            <person name="Kim K.H."/>
            <person name="Jeon C.O."/>
        </authorList>
    </citation>
    <scope>NUCLEOTIDE SEQUENCE [LARGE SCALE GENOMIC DNA]</scope>
    <source>
        <strain evidence="7 8">EO9</strain>
    </source>
</reference>
<evidence type="ECO:0000256" key="3">
    <source>
        <dbReference type="ARBA" id="ARBA00023157"/>
    </source>
</evidence>
<evidence type="ECO:0000313" key="8">
    <source>
        <dbReference type="Proteomes" id="UP000283469"/>
    </source>
</evidence>
<keyword evidence="1 5" id="KW-0732">Signal</keyword>
<protein>
    <submittedName>
        <fullName evidence="7">DsbA family protein</fullName>
    </submittedName>
</protein>
<dbReference type="Pfam" id="PF01323">
    <property type="entry name" value="DSBA"/>
    <property type="match status" value="1"/>
</dbReference>
<keyword evidence="8" id="KW-1185">Reference proteome</keyword>
<feature type="domain" description="Thioredoxin" evidence="6">
    <location>
        <begin position="22"/>
        <end position="218"/>
    </location>
</feature>
<evidence type="ECO:0000313" key="7">
    <source>
        <dbReference type="EMBL" id="RJG51992.1"/>
    </source>
</evidence>
<dbReference type="EMBL" id="QVRA01000037">
    <property type="protein sequence ID" value="RJG51992.1"/>
    <property type="molecule type" value="Genomic_DNA"/>
</dbReference>
<accession>A0A418YM33</accession>
<dbReference type="InterPro" id="IPR036249">
    <property type="entry name" value="Thioredoxin-like_sf"/>
</dbReference>
<feature type="signal peptide" evidence="5">
    <location>
        <begin position="1"/>
        <end position="23"/>
    </location>
</feature>
<dbReference type="Gene3D" id="3.40.30.10">
    <property type="entry name" value="Glutaredoxin"/>
    <property type="match status" value="1"/>
</dbReference>
<evidence type="ECO:0000259" key="6">
    <source>
        <dbReference type="PROSITE" id="PS51352"/>
    </source>
</evidence>
<dbReference type="Proteomes" id="UP000283469">
    <property type="component" value="Unassembled WGS sequence"/>
</dbReference>
<dbReference type="GO" id="GO:0016491">
    <property type="term" value="F:oxidoreductase activity"/>
    <property type="evidence" value="ECO:0007669"/>
    <property type="project" value="UniProtKB-KW"/>
</dbReference>
<feature type="chain" id="PRO_5019538270" evidence="5">
    <location>
        <begin position="24"/>
        <end position="226"/>
    </location>
</feature>
<comment type="caution">
    <text evidence="7">The sequence shown here is derived from an EMBL/GenBank/DDBJ whole genome shotgun (WGS) entry which is preliminary data.</text>
</comment>
<name>A0A418YM33_9SPHN</name>
<dbReference type="PANTHER" id="PTHR13887">
    <property type="entry name" value="GLUTATHIONE S-TRANSFERASE KAPPA"/>
    <property type="match status" value="1"/>
</dbReference>
<dbReference type="SUPFAM" id="SSF52833">
    <property type="entry name" value="Thioredoxin-like"/>
    <property type="match status" value="1"/>
</dbReference>
<dbReference type="InterPro" id="IPR001853">
    <property type="entry name" value="DSBA-like_thioredoxin_dom"/>
</dbReference>
<keyword evidence="3" id="KW-1015">Disulfide bond</keyword>
<dbReference type="OrthoDB" id="9780147at2"/>
<keyword evidence="4" id="KW-0676">Redox-active center</keyword>
<sequence>MKTLTIAAGIGMAALLAGGVALWSGDADPAQARQASSDTSSADALRIRSQIQNDPVAPAIAPQGHDVTVVVFSDYQCPFCRKLHPSLEALVNEDPKVKLVFRDWPVFGAASTEAARAAIASKWQGKHAAFNDALMTTTGKLTSDSIRAAAGKAGVDWAKLQADLTAHKAEIDAVLDRNSRYAAMLGLQGTPGMLIGPYLIPGGIDLRGLREAVALARRDPNGTASQ</sequence>
<evidence type="ECO:0000256" key="1">
    <source>
        <dbReference type="ARBA" id="ARBA00022729"/>
    </source>
</evidence>
<keyword evidence="2" id="KW-0560">Oxidoreductase</keyword>
<evidence type="ECO:0000256" key="4">
    <source>
        <dbReference type="ARBA" id="ARBA00023284"/>
    </source>
</evidence>